<evidence type="ECO:0000313" key="1">
    <source>
        <dbReference type="EMBL" id="MBA8805374.1"/>
    </source>
</evidence>
<dbReference type="EMBL" id="JACGXA010000001">
    <property type="protein sequence ID" value="MBA8805374.1"/>
    <property type="molecule type" value="Genomic_DNA"/>
</dbReference>
<dbReference type="Proteomes" id="UP000580910">
    <property type="component" value="Unassembled WGS sequence"/>
</dbReference>
<proteinExistence type="predicted"/>
<dbReference type="RefSeq" id="WP_182541121.1">
    <property type="nucleotide sequence ID" value="NZ_JACGXA010000001.1"/>
</dbReference>
<accession>A0A7W3J3C8</accession>
<organism evidence="1 2">
    <name type="scientific">Nocardioides ginsengisegetis</name>
    <dbReference type="NCBI Taxonomy" id="661491"/>
    <lineage>
        <taxon>Bacteria</taxon>
        <taxon>Bacillati</taxon>
        <taxon>Actinomycetota</taxon>
        <taxon>Actinomycetes</taxon>
        <taxon>Propionibacteriales</taxon>
        <taxon>Nocardioidaceae</taxon>
        <taxon>Nocardioides</taxon>
    </lineage>
</organism>
<dbReference type="AlphaFoldDB" id="A0A7W3J3C8"/>
<protein>
    <submittedName>
        <fullName evidence="1">Uncharacterized protein</fullName>
    </submittedName>
</protein>
<comment type="caution">
    <text evidence="1">The sequence shown here is derived from an EMBL/GenBank/DDBJ whole genome shotgun (WGS) entry which is preliminary data.</text>
</comment>
<reference evidence="1 2" key="1">
    <citation type="submission" date="2020-07" db="EMBL/GenBank/DDBJ databases">
        <title>Sequencing the genomes of 1000 actinobacteria strains.</title>
        <authorList>
            <person name="Klenk H.-P."/>
        </authorList>
    </citation>
    <scope>NUCLEOTIDE SEQUENCE [LARGE SCALE GENOMIC DNA]</scope>
    <source>
        <strain evidence="1 2">DSM 21349</strain>
    </source>
</reference>
<gene>
    <name evidence="1" type="ORF">FB382_003665</name>
</gene>
<keyword evidence="2" id="KW-1185">Reference proteome</keyword>
<name>A0A7W3J3C8_9ACTN</name>
<evidence type="ECO:0000313" key="2">
    <source>
        <dbReference type="Proteomes" id="UP000580910"/>
    </source>
</evidence>
<sequence length="103" mass="10975">MTSSATTAPSPAARLTSGSWWFRSPDGRLTLWQLPNPALCVWLAAVVLGRFDLSTTHATAVAGIRHGALLVWALDEVVRGASPFRRVLGLVVLVAQLVSLVQA</sequence>